<dbReference type="PANTHER" id="PTHR43547:SF10">
    <property type="entry name" value="SENSOR HISTIDINE KINASE DCUS"/>
    <property type="match status" value="1"/>
</dbReference>
<name>A0A845L8A2_9FIRM</name>
<feature type="domain" description="Histidine kinase" evidence="7">
    <location>
        <begin position="346"/>
        <end position="448"/>
    </location>
</feature>
<feature type="transmembrane region" description="Helical" evidence="6">
    <location>
        <begin position="35"/>
        <end position="55"/>
    </location>
</feature>
<feature type="transmembrane region" description="Helical" evidence="6">
    <location>
        <begin position="122"/>
        <end position="144"/>
    </location>
</feature>
<keyword evidence="4" id="KW-0808">Transferase</keyword>
<dbReference type="EC" id="2.7.13.3" evidence="2"/>
<gene>
    <name evidence="8" type="ORF">GTO91_05430</name>
</gene>
<evidence type="ECO:0000256" key="1">
    <source>
        <dbReference type="ARBA" id="ARBA00000085"/>
    </source>
</evidence>
<evidence type="ECO:0000313" key="8">
    <source>
        <dbReference type="EMBL" id="MZP29151.1"/>
    </source>
</evidence>
<comment type="catalytic activity">
    <reaction evidence="1">
        <text>ATP + protein L-histidine = ADP + protein N-phospho-L-histidine.</text>
        <dbReference type="EC" id="2.7.13.3"/>
    </reaction>
</comment>
<keyword evidence="3" id="KW-0597">Phosphoprotein</keyword>
<dbReference type="Gene3D" id="1.10.287.130">
    <property type="match status" value="1"/>
</dbReference>
<dbReference type="PROSITE" id="PS50109">
    <property type="entry name" value="HIS_KIN"/>
    <property type="match status" value="1"/>
</dbReference>
<feature type="transmembrane region" description="Helical" evidence="6">
    <location>
        <begin position="6"/>
        <end position="28"/>
    </location>
</feature>
<accession>A0A845L8A2</accession>
<dbReference type="InterPro" id="IPR004358">
    <property type="entry name" value="Sig_transdc_His_kin-like_C"/>
</dbReference>
<keyword evidence="6" id="KW-1133">Transmembrane helix</keyword>
<dbReference type="Pfam" id="PF14689">
    <property type="entry name" value="SPOB_a"/>
    <property type="match status" value="1"/>
</dbReference>
<dbReference type="InterPro" id="IPR005467">
    <property type="entry name" value="His_kinase_dom"/>
</dbReference>
<feature type="transmembrane region" description="Helical" evidence="6">
    <location>
        <begin position="93"/>
        <end position="110"/>
    </location>
</feature>
<proteinExistence type="predicted"/>
<organism evidence="8 9">
    <name type="scientific">Heliomicrobium undosum</name>
    <dbReference type="NCBI Taxonomy" id="121734"/>
    <lineage>
        <taxon>Bacteria</taxon>
        <taxon>Bacillati</taxon>
        <taxon>Bacillota</taxon>
        <taxon>Clostridia</taxon>
        <taxon>Eubacteriales</taxon>
        <taxon>Heliobacteriaceae</taxon>
        <taxon>Heliomicrobium</taxon>
    </lineage>
</organism>
<reference evidence="8 9" key="1">
    <citation type="submission" date="2020-01" db="EMBL/GenBank/DDBJ databases">
        <title>Whole-genome sequence of Heliobacterium undosum DSM 13378.</title>
        <authorList>
            <person name="Kyndt J.A."/>
            <person name="Meyer T.E."/>
        </authorList>
    </citation>
    <scope>NUCLEOTIDE SEQUENCE [LARGE SCALE GENOMIC DNA]</scope>
    <source>
        <strain evidence="8 9">DSM 13378</strain>
    </source>
</reference>
<dbReference type="AlphaFoldDB" id="A0A845L8A2"/>
<evidence type="ECO:0000256" key="4">
    <source>
        <dbReference type="ARBA" id="ARBA00022777"/>
    </source>
</evidence>
<dbReference type="Proteomes" id="UP000463470">
    <property type="component" value="Unassembled WGS sequence"/>
</dbReference>
<dbReference type="Pfam" id="PF02518">
    <property type="entry name" value="HATPase_c"/>
    <property type="match status" value="1"/>
</dbReference>
<evidence type="ECO:0000313" key="9">
    <source>
        <dbReference type="Proteomes" id="UP000463470"/>
    </source>
</evidence>
<dbReference type="SMART" id="SM00387">
    <property type="entry name" value="HATPase_c"/>
    <property type="match status" value="1"/>
</dbReference>
<dbReference type="InterPro" id="IPR003594">
    <property type="entry name" value="HATPase_dom"/>
</dbReference>
<keyword evidence="9" id="KW-1185">Reference proteome</keyword>
<keyword evidence="6" id="KW-0472">Membrane</keyword>
<feature type="transmembrane region" description="Helical" evidence="6">
    <location>
        <begin position="206"/>
        <end position="225"/>
    </location>
</feature>
<dbReference type="OrthoDB" id="1634477at2"/>
<keyword evidence="5" id="KW-0902">Two-component regulatory system</keyword>
<evidence type="ECO:0000259" key="7">
    <source>
        <dbReference type="PROSITE" id="PS50109"/>
    </source>
</evidence>
<dbReference type="RefSeq" id="WP_161256034.1">
    <property type="nucleotide sequence ID" value="NZ_WXEY01000004.1"/>
</dbReference>
<feature type="transmembrane region" description="Helical" evidence="6">
    <location>
        <begin position="61"/>
        <end position="81"/>
    </location>
</feature>
<comment type="caution">
    <text evidence="8">The sequence shown here is derived from an EMBL/GenBank/DDBJ whole genome shotgun (WGS) entry which is preliminary data.</text>
</comment>
<dbReference type="Gene3D" id="3.30.565.10">
    <property type="entry name" value="Histidine kinase-like ATPase, C-terminal domain"/>
    <property type="match status" value="1"/>
</dbReference>
<feature type="transmembrane region" description="Helical" evidence="6">
    <location>
        <begin position="165"/>
        <end position="186"/>
    </location>
</feature>
<dbReference type="EMBL" id="WXEY01000004">
    <property type="protein sequence ID" value="MZP29151.1"/>
    <property type="molecule type" value="Genomic_DNA"/>
</dbReference>
<dbReference type="InterPro" id="IPR036890">
    <property type="entry name" value="HATPase_C_sf"/>
</dbReference>
<dbReference type="InterPro" id="IPR039506">
    <property type="entry name" value="SPOB_a"/>
</dbReference>
<keyword evidence="6" id="KW-0812">Transmembrane</keyword>
<evidence type="ECO:0000256" key="6">
    <source>
        <dbReference type="SAM" id="Phobius"/>
    </source>
</evidence>
<evidence type="ECO:0000256" key="3">
    <source>
        <dbReference type="ARBA" id="ARBA00022553"/>
    </source>
</evidence>
<dbReference type="SUPFAM" id="SSF55874">
    <property type="entry name" value="ATPase domain of HSP90 chaperone/DNA topoisomerase II/histidine kinase"/>
    <property type="match status" value="1"/>
</dbReference>
<keyword evidence="4" id="KW-0418">Kinase</keyword>
<sequence length="450" mass="50666">MKDVVTFFLYGIFEPGVVLFLGLSLLGLQAPYRRIALYSVITGAVLWVGIHYVIFPSFSTKLLLTLVVSFVITFLIIGIPLPQTLGVTLFSQAFLIGLRFLMSPLIVQIAQGIQGKYRQEFIHIGGGWLVATVLLAIAFGFRFLHWKKQRQIEDADRVVNPEHHIEFLLQSITGLVGLITVFQFVVLIYNPQMSIFILGTTIPAKVLNPFVGLFALTFLAGALFIRQEIQHYYRMAVRGAELQYQLQSAKEITRRYRIDQHEYLNQMQVISGFIQLGKPECALEYIQGYNEKQRQEYRLAEIAKPEVAAILLSKMASARDEGIDMGVAVHNNLEQLPLRVDENVTLIGNLLQNAIEATKKLEAEERYVHVTLDSDEESHLIIVRNSGPTIPPELLNHIFEFGVSSKNSDNNGIGLAPVHSIIHKHQGRIDIASEAQSTTFTLRIPFAQKK</sequence>
<dbReference type="PANTHER" id="PTHR43547">
    <property type="entry name" value="TWO-COMPONENT HISTIDINE KINASE"/>
    <property type="match status" value="1"/>
</dbReference>
<dbReference type="PRINTS" id="PR00344">
    <property type="entry name" value="BCTRLSENSOR"/>
</dbReference>
<protein>
    <recommendedName>
        <fullName evidence="2">histidine kinase</fullName>
        <ecNumber evidence="2">2.7.13.3</ecNumber>
    </recommendedName>
</protein>
<dbReference type="GO" id="GO:0000155">
    <property type="term" value="F:phosphorelay sensor kinase activity"/>
    <property type="evidence" value="ECO:0007669"/>
    <property type="project" value="TreeGrafter"/>
</dbReference>
<evidence type="ECO:0000256" key="5">
    <source>
        <dbReference type="ARBA" id="ARBA00023012"/>
    </source>
</evidence>
<evidence type="ECO:0000256" key="2">
    <source>
        <dbReference type="ARBA" id="ARBA00012438"/>
    </source>
</evidence>